<feature type="region of interest" description="Disordered" evidence="6">
    <location>
        <begin position="466"/>
        <end position="489"/>
    </location>
</feature>
<organism evidence="8 9">
    <name type="scientific">Streptococcus dysgalactiae subsp. dysgalactiae</name>
    <dbReference type="NCBI Taxonomy" id="99822"/>
    <lineage>
        <taxon>Bacteria</taxon>
        <taxon>Bacillati</taxon>
        <taxon>Bacillota</taxon>
        <taxon>Bacilli</taxon>
        <taxon>Lactobacillales</taxon>
        <taxon>Streptococcaceae</taxon>
        <taxon>Streptococcus</taxon>
    </lineage>
</organism>
<feature type="compositionally biased region" description="Basic and acidic residues" evidence="6">
    <location>
        <begin position="273"/>
        <end position="283"/>
    </location>
</feature>
<keyword evidence="2" id="KW-0964">Secreted</keyword>
<reference evidence="8 9" key="1">
    <citation type="submission" date="2018-06" db="EMBL/GenBank/DDBJ databases">
        <authorList>
            <consortium name="Pathogen Informatics"/>
            <person name="Doyle S."/>
        </authorList>
    </citation>
    <scope>NUCLEOTIDE SEQUENCE [LARGE SCALE GENOMIC DNA]</scope>
    <source>
        <strain evidence="8 9">NCTC4670</strain>
    </source>
</reference>
<feature type="compositionally biased region" description="Polar residues" evidence="6">
    <location>
        <begin position="479"/>
        <end position="488"/>
    </location>
</feature>
<feature type="region of interest" description="Disordered" evidence="6">
    <location>
        <begin position="261"/>
        <end position="283"/>
    </location>
</feature>
<dbReference type="InterPro" id="IPR038335">
    <property type="entry name" value="ACP_C_sf"/>
</dbReference>
<accession>A0A380JWD0</accession>
<feature type="region of interest" description="Disordered" evidence="6">
    <location>
        <begin position="786"/>
        <end position="809"/>
    </location>
</feature>
<dbReference type="EMBL" id="UHFG01000004">
    <property type="protein sequence ID" value="SUN50390.1"/>
    <property type="molecule type" value="Genomic_DNA"/>
</dbReference>
<dbReference type="Gene3D" id="2.60.500.10">
    <property type="entry name" value="Surface Active Protein domain"/>
    <property type="match status" value="1"/>
</dbReference>
<feature type="region of interest" description="Disordered" evidence="6">
    <location>
        <begin position="1061"/>
        <end position="1083"/>
    </location>
</feature>
<keyword evidence="1" id="KW-0134">Cell wall</keyword>
<feature type="compositionally biased region" description="Basic and acidic residues" evidence="6">
    <location>
        <begin position="913"/>
        <end position="922"/>
    </location>
</feature>
<evidence type="ECO:0000313" key="9">
    <source>
        <dbReference type="Proteomes" id="UP000254797"/>
    </source>
</evidence>
<keyword evidence="3" id="KW-0732">Signal</keyword>
<feature type="compositionally biased region" description="Basic and acidic residues" evidence="6">
    <location>
        <begin position="1153"/>
        <end position="1162"/>
    </location>
</feature>
<feature type="compositionally biased region" description="Polar residues" evidence="6">
    <location>
        <begin position="639"/>
        <end position="648"/>
    </location>
</feature>
<feature type="compositionally biased region" description="Polar residues" evidence="6">
    <location>
        <begin position="959"/>
        <end position="968"/>
    </location>
</feature>
<feature type="compositionally biased region" description="Basic and acidic residues" evidence="6">
    <location>
        <begin position="1073"/>
        <end position="1083"/>
    </location>
</feature>
<feature type="region of interest" description="Disordered" evidence="6">
    <location>
        <begin position="306"/>
        <end position="329"/>
    </location>
</feature>
<dbReference type="InterPro" id="IPR035327">
    <property type="entry name" value="AlphaC_C"/>
</dbReference>
<feature type="region of interest" description="Disordered" evidence="6">
    <location>
        <begin position="946"/>
        <end position="969"/>
    </location>
</feature>
<dbReference type="RefSeq" id="WP_115246293.1">
    <property type="nucleotide sequence ID" value="NZ_UHFG01000004.1"/>
</dbReference>
<feature type="region of interest" description="Disordered" evidence="6">
    <location>
        <begin position="228"/>
        <end position="249"/>
    </location>
</feature>
<dbReference type="NCBIfam" id="NF035941">
    <property type="entry name" value="GBS_alph_likeN"/>
    <property type="match status" value="1"/>
</dbReference>
<evidence type="ECO:0000256" key="1">
    <source>
        <dbReference type="ARBA" id="ARBA00022512"/>
    </source>
</evidence>
<feature type="region of interest" description="Disordered" evidence="6">
    <location>
        <begin position="1026"/>
        <end position="1049"/>
    </location>
</feature>
<proteinExistence type="predicted"/>
<dbReference type="InterPro" id="IPR019931">
    <property type="entry name" value="LPXTG_anchor"/>
</dbReference>
<dbReference type="Pfam" id="PF00746">
    <property type="entry name" value="Gram_pos_anchor"/>
    <property type="match status" value="1"/>
</dbReference>
<feature type="region of interest" description="Disordered" evidence="6">
    <location>
        <begin position="866"/>
        <end position="889"/>
    </location>
</feature>
<evidence type="ECO:0000256" key="2">
    <source>
        <dbReference type="ARBA" id="ARBA00022525"/>
    </source>
</evidence>
<feature type="region of interest" description="Disordered" evidence="6">
    <location>
        <begin position="661"/>
        <end position="683"/>
    </location>
</feature>
<protein>
    <submittedName>
        <fullName evidence="8">C protein alpha-antigen</fullName>
    </submittedName>
</protein>
<dbReference type="NCBIfam" id="TIGR02331">
    <property type="entry name" value="rib_alpha"/>
    <property type="match status" value="13"/>
</dbReference>
<evidence type="ECO:0000259" key="7">
    <source>
        <dbReference type="PROSITE" id="PS50847"/>
    </source>
</evidence>
<feature type="compositionally biased region" description="Polar residues" evidence="6">
    <location>
        <begin position="239"/>
        <end position="248"/>
    </location>
</feature>
<feature type="domain" description="Gram-positive cocci surface proteins LPxTG" evidence="7">
    <location>
        <begin position="1290"/>
        <end position="1323"/>
    </location>
</feature>
<dbReference type="InterPro" id="IPR014933">
    <property type="entry name" value="AlphaC_N"/>
</dbReference>
<evidence type="ECO:0000313" key="8">
    <source>
        <dbReference type="EMBL" id="SUN50390.1"/>
    </source>
</evidence>
<dbReference type="InterPro" id="IPR038544">
    <property type="entry name" value="ACP_N_sf"/>
</dbReference>
<dbReference type="Proteomes" id="UP000254797">
    <property type="component" value="Unassembled WGS sequence"/>
</dbReference>
<feature type="region of interest" description="Disordered" evidence="6">
    <location>
        <begin position="901"/>
        <end position="922"/>
    </location>
</feature>
<feature type="region of interest" description="Disordered" evidence="6">
    <location>
        <begin position="386"/>
        <end position="409"/>
    </location>
</feature>
<dbReference type="Pfam" id="PF08829">
    <property type="entry name" value="AlphaC_N"/>
    <property type="match status" value="1"/>
</dbReference>
<feature type="region of interest" description="Disordered" evidence="6">
    <location>
        <begin position="1106"/>
        <end position="1129"/>
    </location>
</feature>
<feature type="region of interest" description="Disordered" evidence="6">
    <location>
        <begin position="1186"/>
        <end position="1209"/>
    </location>
</feature>
<name>A0A380JWD0_STRDY</name>
<feature type="region of interest" description="Disordered" evidence="6">
    <location>
        <begin position="706"/>
        <end position="729"/>
    </location>
</feature>
<feature type="compositionally biased region" description="Polar residues" evidence="6">
    <location>
        <begin position="1039"/>
        <end position="1048"/>
    </location>
</feature>
<dbReference type="Pfam" id="PF17480">
    <property type="entry name" value="AlphaC_N2"/>
    <property type="match status" value="1"/>
</dbReference>
<feature type="region of interest" description="Disordered" evidence="6">
    <location>
        <begin position="546"/>
        <end position="569"/>
    </location>
</feature>
<feature type="compositionally biased region" description="Polar residues" evidence="6">
    <location>
        <begin position="1119"/>
        <end position="1128"/>
    </location>
</feature>
<dbReference type="Pfam" id="PF04650">
    <property type="entry name" value="YSIRK_signal"/>
    <property type="match status" value="1"/>
</dbReference>
<dbReference type="InterPro" id="IPR005877">
    <property type="entry name" value="YSIRK_signal_dom"/>
</dbReference>
<keyword evidence="5" id="KW-0572">Peptidoglycan-anchor</keyword>
<dbReference type="InterPro" id="IPR019950">
    <property type="entry name" value="M_anchor"/>
</dbReference>
<dbReference type="Pfam" id="PF08428">
    <property type="entry name" value="Rib"/>
    <property type="match status" value="12"/>
</dbReference>
<feature type="compositionally biased region" description="Polar residues" evidence="6">
    <location>
        <begin position="879"/>
        <end position="888"/>
    </location>
</feature>
<sequence length="1323" mass="139958">MFRRSKNNSYDTSQTKQRFSIKKFKFGAASVLIGISFLGGFTQGQFNISTDTVFAAEVISGSAATLNSALVKNVSGGKAYIDIYDVKNGKIDPLNLIVLNPSNYSANYYIKQGGRIFTSVNQLQTPGTANITYNILDENGNPYTKSDGQIDIVSLVITVYDTTELRNNINKVIENANDPKWSDDSRKDVLSKIEVIKNDIDNNPKTQSDIDNKIVEVNELEKLLVLPTPDKDKYDPTGGETTVPQGTPVSDKEITDLVKIPDGSKGVPTVVGDRPDTNVPGDHKVTVDVTYPDGSKDTVTVTIHVTPTPDKDKYDPTGGETTVPQGTPVSDKEITDLVKIPDGSKGVPTVVGDRPDTNVPGDHKVTVDVTYPDGSKDTVTVTIHVTPTPDKDKYDPTGGETTVPQGTPVSDKEITDLVKIPDGSKGVPTVVGDRPDTNVPGDHKVTVDVTYPDGSKDTVTVTIHVTPTPDKDKYDPTGGETTVPQGTPVSDKEITDLVKIPDGSKGVPTVVGDRPDTNVPGDHKVTVDVTYPDGSKDTVTVTIHVTPTPDKDKYDPTGGETTVPQGTPVSDKEITDLVKIPDGSKGVPTVVGDRPDTNVPGDHKVTVDVTYPDGSKDTVTVTIHVTPTPDKDKYDPTGGETTVPQGTPVSDKEITDLVKIPDGSKGVPTVVGDRPDTNVPGDHKVTVDVTYPDGSKDTVTVTIHVTPTPDKDKYDPTGGETTVPQGTPVSDKEITDLVKIPDGSKGVPTVVGDRPDTNVPGDHKVTVDVTYPDGSKDTVTVTIHVTPTPDKDKYDPTGGETTVPQGTPVSDKEITDLVKIPDGSKGVPTVVGDRPDTNVPGDHKVTVDVTYPDGSKDTVTVTIHVTPTPDKDKYDPTGGETTVPQGTPVSDKEITDLVKIPDGSKGVPTVVGDRPDTNVPGDHKVTVDVTYPDGSKDTVTVTIHVTPTPDKDKYDPTGGETTVPQGTPVSDKEITDLVKIPDGSKGVPTVVGDRPDTNVPGDHKVTVDVTYPDGSKDTVTVTIHVTPTPDKDKYDPTGGETTVPQGTPVSDKEITDLVKIPDGSKGVPTVVGDRPDTNVPGDHKVTVDVTYPDGSKDTVTVTIHVTPTPDKDKYDPTGGETTVPQGTPVSDKEITDLVKIPDGSKGVPTVVGDRPDTNVPGDHKVTVDVTYPDGSKDTVTVTIHVTPTPDKDKYDPTGGETTVPQGTPVSDKEITDLVKIPDGSKGVPTVVGDRPDTNVPGDHKVTVDVTYPDGSKDTVTVTIHVTPTPDKDKYDPTGKSQQVNGKGNKLPATGENATPFFNVAALTIISSVGLLSVSKKKED</sequence>
<dbReference type="InterPro" id="IPR059115">
    <property type="entry name" value="Rib"/>
</dbReference>
<gene>
    <name evidence="8" type="primary">bca</name>
    <name evidence="8" type="ORF">NCTC4670_01364</name>
</gene>
<feature type="compositionally biased region" description="Polar residues" evidence="6">
    <location>
        <begin position="799"/>
        <end position="808"/>
    </location>
</feature>
<evidence type="ECO:0000256" key="3">
    <source>
        <dbReference type="ARBA" id="ARBA00022729"/>
    </source>
</evidence>
<dbReference type="PRINTS" id="PR00015">
    <property type="entry name" value="GPOSANCHOR"/>
</dbReference>
<feature type="compositionally biased region" description="Polar residues" evidence="6">
    <location>
        <begin position="559"/>
        <end position="568"/>
    </location>
</feature>
<feature type="compositionally biased region" description="Polar residues" evidence="6">
    <location>
        <begin position="1199"/>
        <end position="1208"/>
    </location>
</feature>
<dbReference type="NCBIfam" id="TIGR01167">
    <property type="entry name" value="LPXTG_anchor"/>
    <property type="match status" value="1"/>
</dbReference>
<evidence type="ECO:0000256" key="5">
    <source>
        <dbReference type="ARBA" id="ARBA00023088"/>
    </source>
</evidence>
<feature type="compositionally biased region" description="Polar residues" evidence="6">
    <location>
        <begin position="399"/>
        <end position="408"/>
    </location>
</feature>
<dbReference type="InterPro" id="IPR012706">
    <property type="entry name" value="Rib_alpha_Esp_rpt"/>
</dbReference>
<evidence type="ECO:0000256" key="4">
    <source>
        <dbReference type="ARBA" id="ARBA00022737"/>
    </source>
</evidence>
<feature type="compositionally biased region" description="Basic and acidic residues" evidence="6">
    <location>
        <begin position="753"/>
        <end position="762"/>
    </location>
</feature>
<feature type="region of interest" description="Disordered" evidence="6">
    <location>
        <begin position="1141"/>
        <end position="1162"/>
    </location>
</feature>
<dbReference type="PROSITE" id="PS50847">
    <property type="entry name" value="GRAM_POS_ANCHORING"/>
    <property type="match status" value="1"/>
</dbReference>
<dbReference type="NCBIfam" id="TIGR01168">
    <property type="entry name" value="YSIRK_signal"/>
    <property type="match status" value="1"/>
</dbReference>
<feature type="region of interest" description="Disordered" evidence="6">
    <location>
        <begin position="741"/>
        <end position="762"/>
    </location>
</feature>
<feature type="region of interest" description="Disordered" evidence="6">
    <location>
        <begin position="1266"/>
        <end position="1293"/>
    </location>
</feature>
<evidence type="ECO:0000256" key="6">
    <source>
        <dbReference type="SAM" id="MobiDB-lite"/>
    </source>
</evidence>
<feature type="region of interest" description="Disordered" evidence="6">
    <location>
        <begin position="626"/>
        <end position="649"/>
    </location>
</feature>
<feature type="compositionally biased region" description="Polar residues" evidence="6">
    <location>
        <begin position="319"/>
        <end position="328"/>
    </location>
</feature>
<keyword evidence="4" id="KW-0677">Repeat</keyword>
<feature type="compositionally biased region" description="Polar residues" evidence="6">
    <location>
        <begin position="719"/>
        <end position="728"/>
    </location>
</feature>
<feature type="compositionally biased region" description="Basic and acidic residues" evidence="6">
    <location>
        <begin position="673"/>
        <end position="683"/>
    </location>
</feature>
<dbReference type="Gene3D" id="1.20.1270.150">
    <property type="entry name" value="Surface Active Protein"/>
    <property type="match status" value="1"/>
</dbReference>